<keyword evidence="4 6" id="KW-0472">Membrane</keyword>
<dbReference type="GO" id="GO:0086010">
    <property type="term" value="P:membrane depolarization during action potential"/>
    <property type="evidence" value="ECO:0007669"/>
    <property type="project" value="TreeGrafter"/>
</dbReference>
<evidence type="ECO:0000259" key="7">
    <source>
        <dbReference type="Pfam" id="PF00520"/>
    </source>
</evidence>
<keyword evidence="2 6" id="KW-0812">Transmembrane</keyword>
<comment type="subcellular location">
    <subcellularLocation>
        <location evidence="1">Membrane</location>
        <topology evidence="1">Multi-pass membrane protein</topology>
    </subcellularLocation>
</comment>
<evidence type="ECO:0000256" key="4">
    <source>
        <dbReference type="ARBA" id="ARBA00023136"/>
    </source>
</evidence>
<feature type="transmembrane region" description="Helical" evidence="6">
    <location>
        <begin position="265"/>
        <end position="284"/>
    </location>
</feature>
<dbReference type="InterPro" id="IPR043203">
    <property type="entry name" value="VGCC_Ca_Na"/>
</dbReference>
<keyword evidence="3 6" id="KW-1133">Transmembrane helix</keyword>
<gene>
    <name evidence="8" type="ORF">BYL167_LOCUS32443</name>
    <name evidence="9" type="ORF">SMN809_LOCUS51905</name>
</gene>
<dbReference type="Pfam" id="PF00520">
    <property type="entry name" value="Ion_trans"/>
    <property type="match status" value="1"/>
</dbReference>
<dbReference type="SUPFAM" id="SSF81324">
    <property type="entry name" value="Voltage-gated potassium channels"/>
    <property type="match status" value="1"/>
</dbReference>
<feature type="transmembrane region" description="Helical" evidence="6">
    <location>
        <begin position="206"/>
        <end position="228"/>
    </location>
</feature>
<evidence type="ECO:0000313" key="8">
    <source>
        <dbReference type="EMBL" id="CAF4420548.1"/>
    </source>
</evidence>
<dbReference type="GO" id="GO:0019228">
    <property type="term" value="P:neuronal action potential"/>
    <property type="evidence" value="ECO:0007669"/>
    <property type="project" value="TreeGrafter"/>
</dbReference>
<reference evidence="8" key="1">
    <citation type="submission" date="2021-02" db="EMBL/GenBank/DDBJ databases">
        <authorList>
            <person name="Nowell W R."/>
        </authorList>
    </citation>
    <scope>NUCLEOTIDE SEQUENCE</scope>
</reference>
<dbReference type="FunFam" id="1.20.120.350:FF:000036">
    <property type="entry name" value="Voltage-dependent sodium channel SCN10A"/>
    <property type="match status" value="1"/>
</dbReference>
<name>A0A8S2W2B4_9BILA</name>
<feature type="domain" description="Ion transport" evidence="7">
    <location>
        <begin position="144"/>
        <end position="294"/>
    </location>
</feature>
<evidence type="ECO:0000313" key="9">
    <source>
        <dbReference type="EMBL" id="CAF4904365.1"/>
    </source>
</evidence>
<dbReference type="Gene3D" id="1.10.287.70">
    <property type="match status" value="1"/>
</dbReference>
<organism evidence="8 10">
    <name type="scientific">Rotaria magnacalcarata</name>
    <dbReference type="NCBI Taxonomy" id="392030"/>
    <lineage>
        <taxon>Eukaryota</taxon>
        <taxon>Metazoa</taxon>
        <taxon>Spiralia</taxon>
        <taxon>Gnathifera</taxon>
        <taxon>Rotifera</taxon>
        <taxon>Eurotatoria</taxon>
        <taxon>Bdelloidea</taxon>
        <taxon>Philodinida</taxon>
        <taxon>Philodinidae</taxon>
        <taxon>Rotaria</taxon>
    </lineage>
</organism>
<evidence type="ECO:0000256" key="1">
    <source>
        <dbReference type="ARBA" id="ARBA00004141"/>
    </source>
</evidence>
<comment type="caution">
    <text evidence="8">The sequence shown here is derived from an EMBL/GenBank/DDBJ whole genome shotgun (WGS) entry which is preliminary data.</text>
</comment>
<dbReference type="GO" id="GO:0001518">
    <property type="term" value="C:voltage-gated sodium channel complex"/>
    <property type="evidence" value="ECO:0007669"/>
    <property type="project" value="TreeGrafter"/>
</dbReference>
<dbReference type="InterPro" id="IPR027359">
    <property type="entry name" value="Volt_channel_dom_sf"/>
</dbReference>
<dbReference type="Proteomes" id="UP000681967">
    <property type="component" value="Unassembled WGS sequence"/>
</dbReference>
<dbReference type="EMBL" id="CAJOBI010175099">
    <property type="protein sequence ID" value="CAF4904365.1"/>
    <property type="molecule type" value="Genomic_DNA"/>
</dbReference>
<evidence type="ECO:0000256" key="2">
    <source>
        <dbReference type="ARBA" id="ARBA00022692"/>
    </source>
</evidence>
<feature type="transmembrane region" description="Helical" evidence="6">
    <location>
        <begin position="145"/>
        <end position="164"/>
    </location>
</feature>
<protein>
    <recommendedName>
        <fullName evidence="7">Ion transport domain-containing protein</fullName>
    </recommendedName>
</protein>
<sequence length="323" mass="37598">MMDYKSIVFREFTQESFRRIKRYRQEDADRIAAKRLEQQTIHAGNNDKNHCTNKPSNDRHTDHKPVPNKELAVGRTLPRLLQNKFPVELIGKPIEEIDSYYRAEYIFVVINRNNTIFRFSATSACFIFSPFNCFRRLAIRILTHSLFSTFVMITILSNCVFMTLKNAPEATEYVFTVIYSLEALTKCIARGFILQKYTFLRDPWNWLDFIVITLAYITFFVNLGKVAVLRTFRVLRALKTVAVIPGLKTIVNALVQSFISLRDVSVLSSFILSIFALIGLQLYMGALRQKCVPTYESFLNSSKFSSVEFNRSYEFYVKEMHIE</sequence>
<dbReference type="EMBL" id="CAJOBH010060116">
    <property type="protein sequence ID" value="CAF4420548.1"/>
    <property type="molecule type" value="Genomic_DNA"/>
</dbReference>
<dbReference type="GO" id="GO:0005248">
    <property type="term" value="F:voltage-gated sodium channel activity"/>
    <property type="evidence" value="ECO:0007669"/>
    <property type="project" value="TreeGrafter"/>
</dbReference>
<feature type="non-terminal residue" evidence="8">
    <location>
        <position position="1"/>
    </location>
</feature>
<feature type="transmembrane region" description="Helical" evidence="6">
    <location>
        <begin position="240"/>
        <end position="259"/>
    </location>
</feature>
<dbReference type="Proteomes" id="UP000676336">
    <property type="component" value="Unassembled WGS sequence"/>
</dbReference>
<feature type="compositionally biased region" description="Basic and acidic residues" evidence="5">
    <location>
        <begin position="45"/>
        <end position="67"/>
    </location>
</feature>
<proteinExistence type="predicted"/>
<feature type="region of interest" description="Disordered" evidence="5">
    <location>
        <begin position="42"/>
        <end position="67"/>
    </location>
</feature>
<accession>A0A8S2W2B4</accession>
<dbReference type="Gene3D" id="1.20.120.350">
    <property type="entry name" value="Voltage-gated potassium channels. Chain C"/>
    <property type="match status" value="1"/>
</dbReference>
<evidence type="ECO:0000256" key="3">
    <source>
        <dbReference type="ARBA" id="ARBA00022989"/>
    </source>
</evidence>
<evidence type="ECO:0000313" key="10">
    <source>
        <dbReference type="Proteomes" id="UP000681967"/>
    </source>
</evidence>
<dbReference type="InterPro" id="IPR005821">
    <property type="entry name" value="Ion_trans_dom"/>
</dbReference>
<evidence type="ECO:0000256" key="6">
    <source>
        <dbReference type="SAM" id="Phobius"/>
    </source>
</evidence>
<dbReference type="PANTHER" id="PTHR10037">
    <property type="entry name" value="VOLTAGE-GATED CATION CHANNEL CALCIUM AND SODIUM"/>
    <property type="match status" value="1"/>
</dbReference>
<dbReference type="AlphaFoldDB" id="A0A8S2W2B4"/>
<dbReference type="PANTHER" id="PTHR10037:SF288">
    <property type="entry name" value="SODIUM CHANNEL PROTEIN PARA"/>
    <property type="match status" value="1"/>
</dbReference>
<evidence type="ECO:0000256" key="5">
    <source>
        <dbReference type="SAM" id="MobiDB-lite"/>
    </source>
</evidence>